<name>A0A1J6HX23_NICAT</name>
<evidence type="ECO:0000313" key="3">
    <source>
        <dbReference type="Proteomes" id="UP000187609"/>
    </source>
</evidence>
<keyword evidence="3" id="KW-1185">Reference proteome</keyword>
<dbReference type="Proteomes" id="UP000187609">
    <property type="component" value="Unassembled WGS sequence"/>
</dbReference>
<protein>
    <submittedName>
        <fullName evidence="2">Uncharacterized protein</fullName>
    </submittedName>
</protein>
<organism evidence="2 3">
    <name type="scientific">Nicotiana attenuata</name>
    <name type="common">Coyote tobacco</name>
    <dbReference type="NCBI Taxonomy" id="49451"/>
    <lineage>
        <taxon>Eukaryota</taxon>
        <taxon>Viridiplantae</taxon>
        <taxon>Streptophyta</taxon>
        <taxon>Embryophyta</taxon>
        <taxon>Tracheophyta</taxon>
        <taxon>Spermatophyta</taxon>
        <taxon>Magnoliopsida</taxon>
        <taxon>eudicotyledons</taxon>
        <taxon>Gunneridae</taxon>
        <taxon>Pentapetalae</taxon>
        <taxon>asterids</taxon>
        <taxon>lamiids</taxon>
        <taxon>Solanales</taxon>
        <taxon>Solanaceae</taxon>
        <taxon>Nicotianoideae</taxon>
        <taxon>Nicotianeae</taxon>
        <taxon>Nicotiana</taxon>
    </lineage>
</organism>
<evidence type="ECO:0000256" key="1">
    <source>
        <dbReference type="SAM" id="MobiDB-lite"/>
    </source>
</evidence>
<sequence>MLSSLIKNKINLHEVPINPRTPTPTPTYQIKKFSNYGRYRSILSLLGNDGSVIVILELALNAGWKDIALKIERFIMFSTQLSNAEPSRTFKEDCHFAKAVRESNWQTNTLREAAITANKGDIIVMEPAGMEDTSLLKRCITGNMAEQIRQKEWRWKNIKMTLDWWNHFVGCISNSHYMETTWIRDLGIPLHLWSQKIFSEVENLCDGWISTEEETCLKNHLKWARIQIAGDGRCFPSEVVIKRDGTKFFIPIWVERKTRFEIRSSEPKEIAEESRGPKMSKDRWTKTTYVKEMGQLNPVVSRDIVKEHMGFSSEEPTVTILQNKGDARAKEMRVSEDLNTSLVHSIGPKASDSVNTTYGTDFAARVIFDDLYKKPNKEEILNPFFIDLKVASESKQQRYTIDHSDSLTLESEKEEMKNTATSEPGKQPIETDGE</sequence>
<feature type="compositionally biased region" description="Basic and acidic residues" evidence="1">
    <location>
        <begin position="401"/>
        <end position="417"/>
    </location>
</feature>
<dbReference type="PANTHER" id="PTHR34427:SF16">
    <property type="entry name" value="DUF4283 DOMAIN-CONTAINING PROTEIN"/>
    <property type="match status" value="1"/>
</dbReference>
<evidence type="ECO:0000313" key="2">
    <source>
        <dbReference type="EMBL" id="OIS97373.1"/>
    </source>
</evidence>
<gene>
    <name evidence="2" type="ORF">A4A49_12587</name>
</gene>
<comment type="caution">
    <text evidence="2">The sequence shown here is derived from an EMBL/GenBank/DDBJ whole genome shotgun (WGS) entry which is preliminary data.</text>
</comment>
<accession>A0A1J6HX23</accession>
<feature type="region of interest" description="Disordered" evidence="1">
    <location>
        <begin position="401"/>
        <end position="434"/>
    </location>
</feature>
<dbReference type="PANTHER" id="PTHR34427">
    <property type="entry name" value="DUF4283 DOMAIN PROTEIN"/>
    <property type="match status" value="1"/>
</dbReference>
<reference evidence="2" key="1">
    <citation type="submission" date="2016-11" db="EMBL/GenBank/DDBJ databases">
        <title>The genome of Nicotiana attenuata.</title>
        <authorList>
            <person name="Xu S."/>
            <person name="Brockmoeller T."/>
            <person name="Gaquerel E."/>
            <person name="Navarro A."/>
            <person name="Kuhl H."/>
            <person name="Gase K."/>
            <person name="Ling Z."/>
            <person name="Zhou W."/>
            <person name="Kreitzer C."/>
            <person name="Stanke M."/>
            <person name="Tang H."/>
            <person name="Lyons E."/>
            <person name="Pandey P."/>
            <person name="Pandey S.P."/>
            <person name="Timmermann B."/>
            <person name="Baldwin I.T."/>
        </authorList>
    </citation>
    <scope>NUCLEOTIDE SEQUENCE [LARGE SCALE GENOMIC DNA]</scope>
    <source>
        <strain evidence="2">UT</strain>
    </source>
</reference>
<dbReference type="Gramene" id="OIS97373">
    <property type="protein sequence ID" value="OIS97373"/>
    <property type="gene ID" value="A4A49_12587"/>
</dbReference>
<dbReference type="EMBL" id="MJEQ01037193">
    <property type="protein sequence ID" value="OIS97373.1"/>
    <property type="molecule type" value="Genomic_DNA"/>
</dbReference>
<proteinExistence type="predicted"/>
<dbReference type="AlphaFoldDB" id="A0A1J6HX23"/>